<dbReference type="Proteomes" id="UP000579531">
    <property type="component" value="Unassembled WGS sequence"/>
</dbReference>
<dbReference type="AlphaFoldDB" id="A0AA89QD35"/>
<evidence type="ECO:0000313" key="2">
    <source>
        <dbReference type="Proteomes" id="UP000579531"/>
    </source>
</evidence>
<comment type="caution">
    <text evidence="1">The sequence shown here is derived from an EMBL/GenBank/DDBJ whole genome shotgun (WGS) entry which is preliminary data.</text>
</comment>
<gene>
    <name evidence="1" type="ORF">HNR72_007343</name>
</gene>
<evidence type="ECO:0000313" key="1">
    <source>
        <dbReference type="EMBL" id="MBB5816315.1"/>
    </source>
</evidence>
<organism evidence="1 2">
    <name type="scientific">Streptomyces collinus</name>
    <dbReference type="NCBI Taxonomy" id="42684"/>
    <lineage>
        <taxon>Bacteria</taxon>
        <taxon>Bacillati</taxon>
        <taxon>Actinomycetota</taxon>
        <taxon>Actinomycetes</taxon>
        <taxon>Kitasatosporales</taxon>
        <taxon>Streptomycetaceae</taxon>
        <taxon>Streptomyces</taxon>
    </lineage>
</organism>
<protein>
    <submittedName>
        <fullName evidence="1">Uncharacterized protein</fullName>
    </submittedName>
</protein>
<name>A0AA89QD35_STRCU</name>
<accession>A0AA89QD35</accession>
<dbReference type="EMBL" id="JACHLX010000001">
    <property type="protein sequence ID" value="MBB5816315.1"/>
    <property type="molecule type" value="Genomic_DNA"/>
</dbReference>
<keyword evidence="2" id="KW-1185">Reference proteome</keyword>
<reference evidence="1 2" key="1">
    <citation type="submission" date="2020-08" db="EMBL/GenBank/DDBJ databases">
        <title>Sequencing the genomes of 1000 actinobacteria strains.</title>
        <authorList>
            <person name="Klenk H.-P."/>
        </authorList>
    </citation>
    <scope>NUCLEOTIDE SEQUENCE [LARGE SCALE GENOMIC DNA]</scope>
    <source>
        <strain evidence="1 2">DSM 40129</strain>
    </source>
</reference>
<proteinExistence type="predicted"/>
<sequence>MDDPGRAIATLVPLPPEQQHEEIIPATELMTLSAIELRRYDLRVRLQVIGLTGTSSVLGLRRVGRWAARSVTRPATARCVAG</sequence>